<dbReference type="AlphaFoldDB" id="A0A1J7JWC1"/>
<reference evidence="1 2" key="1">
    <citation type="submission" date="2016-10" db="EMBL/GenBank/DDBJ databases">
        <title>Draft genome sequence of Coniochaeta ligniaria NRRL30616, a lignocellulolytic fungus for bioabatement of inhibitors in plant biomass hydrolysates.</title>
        <authorList>
            <consortium name="DOE Joint Genome Institute"/>
            <person name="Jimenez D.J."/>
            <person name="Hector R.E."/>
            <person name="Riley R."/>
            <person name="Sun H."/>
            <person name="Grigoriev I.V."/>
            <person name="Van Elsas J.D."/>
            <person name="Nichols N.N."/>
        </authorList>
    </citation>
    <scope>NUCLEOTIDE SEQUENCE [LARGE SCALE GENOMIC DNA]</scope>
    <source>
        <strain evidence="1 2">NRRL 30616</strain>
    </source>
</reference>
<dbReference type="Proteomes" id="UP000182658">
    <property type="component" value="Unassembled WGS sequence"/>
</dbReference>
<dbReference type="InParanoid" id="A0A1J7JWC1"/>
<dbReference type="EMBL" id="KV875093">
    <property type="protein sequence ID" value="OIW34360.1"/>
    <property type="molecule type" value="Genomic_DNA"/>
</dbReference>
<evidence type="ECO:0000313" key="2">
    <source>
        <dbReference type="Proteomes" id="UP000182658"/>
    </source>
</evidence>
<protein>
    <submittedName>
        <fullName evidence="1">Uncharacterized protein</fullName>
    </submittedName>
</protein>
<keyword evidence="2" id="KW-1185">Reference proteome</keyword>
<gene>
    <name evidence="1" type="ORF">CONLIGDRAFT_2012</name>
</gene>
<organism evidence="1 2">
    <name type="scientific">Coniochaeta ligniaria NRRL 30616</name>
    <dbReference type="NCBI Taxonomy" id="1408157"/>
    <lineage>
        <taxon>Eukaryota</taxon>
        <taxon>Fungi</taxon>
        <taxon>Dikarya</taxon>
        <taxon>Ascomycota</taxon>
        <taxon>Pezizomycotina</taxon>
        <taxon>Sordariomycetes</taxon>
        <taxon>Sordariomycetidae</taxon>
        <taxon>Coniochaetales</taxon>
        <taxon>Coniochaetaceae</taxon>
        <taxon>Coniochaeta</taxon>
    </lineage>
</organism>
<accession>A0A1J7JWC1</accession>
<proteinExistence type="predicted"/>
<sequence>MLGPMDSEGAVCGYLFRTSFLLWSRLSLRCDEKSAGLRQKSWRKLEQTTSDLLDKDTMGEKTPLCCNYECIRLHDCTSLPFCCSCCVIRLHQSFDGTLRGPMHAERVAFSPPSTTSICLPARFARRSPVQAHCRLPELMHNGASGPFNTVLRRSGAANVIHIVHDSHLDIYRLQLPWPDAQLRPAR</sequence>
<name>A0A1J7JWC1_9PEZI</name>
<evidence type="ECO:0000313" key="1">
    <source>
        <dbReference type="EMBL" id="OIW34360.1"/>
    </source>
</evidence>